<dbReference type="RefSeq" id="WP_221251294.1">
    <property type="nucleotide sequence ID" value="NZ_AP024355.1"/>
</dbReference>
<accession>A0ABN6DUS3</accession>
<dbReference type="Proteomes" id="UP001319827">
    <property type="component" value="Chromosome"/>
</dbReference>
<dbReference type="PANTHER" id="PTHR35841:SF1">
    <property type="entry name" value="PHOSPHONATES-BINDING PERIPLASMIC PROTEIN"/>
    <property type="match status" value="1"/>
</dbReference>
<reference evidence="4 5" key="2">
    <citation type="journal article" date="2021" name="Int. J. Syst. Evol. Microbiol.">
        <title>Isolation and Polyphasic Characterization of Desulfuromonas versatilis sp. Nov., an Electrogenic Bacteria Capable of Versatile Metabolism Isolated from a Graphene Oxide-Reducing Enrichment Culture.</title>
        <authorList>
            <person name="Xie L."/>
            <person name="Yoshida N."/>
            <person name="Ishii S."/>
            <person name="Meng L."/>
        </authorList>
    </citation>
    <scope>NUCLEOTIDE SEQUENCE [LARGE SCALE GENOMIC DNA]</scope>
    <source>
        <strain evidence="4 5">NIT-T3</strain>
    </source>
</reference>
<evidence type="ECO:0000256" key="2">
    <source>
        <dbReference type="ARBA" id="ARBA00022729"/>
    </source>
</evidence>
<reference evidence="4 5" key="1">
    <citation type="journal article" date="2016" name="C (Basel)">
        <title>Selective Growth of and Electricity Production by Marine Exoelectrogenic Bacteria in Self-Aggregated Hydrogel of Microbially Reduced Graphene Oxide.</title>
        <authorList>
            <person name="Yoshida N."/>
            <person name="Goto Y."/>
            <person name="Miyata Y."/>
        </authorList>
    </citation>
    <scope>NUCLEOTIDE SEQUENCE [LARGE SCALE GENOMIC DNA]</scope>
    <source>
        <strain evidence="4 5">NIT-T3</strain>
    </source>
</reference>
<dbReference type="PANTHER" id="PTHR35841">
    <property type="entry name" value="PHOSPHONATES-BINDING PERIPLASMIC PROTEIN"/>
    <property type="match status" value="1"/>
</dbReference>
<dbReference type="CDD" id="cd01071">
    <property type="entry name" value="PBP2_PhnD_like"/>
    <property type="match status" value="1"/>
</dbReference>
<dbReference type="Pfam" id="PF12974">
    <property type="entry name" value="Phosphonate-bd"/>
    <property type="match status" value="1"/>
</dbReference>
<feature type="signal peptide" evidence="3">
    <location>
        <begin position="1"/>
        <end position="23"/>
    </location>
</feature>
<feature type="chain" id="PRO_5045903456" evidence="3">
    <location>
        <begin position="24"/>
        <end position="297"/>
    </location>
</feature>
<proteinExistence type="inferred from homology"/>
<organism evidence="4 5">
    <name type="scientific">Desulfuromonas versatilis</name>
    <dbReference type="NCBI Taxonomy" id="2802975"/>
    <lineage>
        <taxon>Bacteria</taxon>
        <taxon>Pseudomonadati</taxon>
        <taxon>Thermodesulfobacteriota</taxon>
        <taxon>Desulfuromonadia</taxon>
        <taxon>Desulfuromonadales</taxon>
        <taxon>Desulfuromonadaceae</taxon>
        <taxon>Desulfuromonas</taxon>
    </lineage>
</organism>
<dbReference type="NCBIfam" id="TIGR01098">
    <property type="entry name" value="3A0109s03R"/>
    <property type="match status" value="1"/>
</dbReference>
<dbReference type="EMBL" id="AP024355">
    <property type="protein sequence ID" value="BCR03853.1"/>
    <property type="molecule type" value="Genomic_DNA"/>
</dbReference>
<evidence type="ECO:0000256" key="3">
    <source>
        <dbReference type="SAM" id="SignalP"/>
    </source>
</evidence>
<dbReference type="Gene3D" id="3.40.190.10">
    <property type="entry name" value="Periplasmic binding protein-like II"/>
    <property type="match status" value="2"/>
</dbReference>
<evidence type="ECO:0000313" key="5">
    <source>
        <dbReference type="Proteomes" id="UP001319827"/>
    </source>
</evidence>
<protein>
    <submittedName>
        <fullName evidence="4">Phosphonate ABC transporter substrate-binding protein</fullName>
    </submittedName>
</protein>
<sequence>MRRISTPILLILACLLLPLDAAAQSPTKSIVIGLIPEMNVFKQMERFKPLADYLGEKTGVKVEFSILSRYGNIITRFSEENLDGAFFGSFTGAMAIRKLGVTPLARPVNLNGESTYRGYIYVRKDSGIRSVADMRGKKFAFVEKATTAGYVFPLAYLKKHGAGDIETFFGESFFAGSHDASLYAVLSGSADIGASKNTVFDWVRKTDPRVDSEILILAESTDVPSNGLCVRPDLDPSLKSRLKAALLTLDQTSQGQAVLEKFKALKFIETTAADYQPVIDLSGEAGIDLQNYQYYNE</sequence>
<dbReference type="InterPro" id="IPR005770">
    <property type="entry name" value="PhnD"/>
</dbReference>
<comment type="similarity">
    <text evidence="1">Belongs to the phosphate/phosphite/phosphonate binding protein family.</text>
</comment>
<name>A0ABN6DUS3_9BACT</name>
<evidence type="ECO:0000313" key="4">
    <source>
        <dbReference type="EMBL" id="BCR03853.1"/>
    </source>
</evidence>
<dbReference type="SUPFAM" id="SSF53850">
    <property type="entry name" value="Periplasmic binding protein-like II"/>
    <property type="match status" value="1"/>
</dbReference>
<gene>
    <name evidence="4" type="ORF">DESUT3_09220</name>
</gene>
<keyword evidence="5" id="KW-1185">Reference proteome</keyword>
<evidence type="ECO:0000256" key="1">
    <source>
        <dbReference type="ARBA" id="ARBA00007162"/>
    </source>
</evidence>
<keyword evidence="2 3" id="KW-0732">Signal</keyword>